<name>A0A7Y8DSW7_PSETO</name>
<evidence type="ECO:0000256" key="2">
    <source>
        <dbReference type="ARBA" id="ARBA00022649"/>
    </source>
</evidence>
<evidence type="ECO:0000313" key="8">
    <source>
        <dbReference type="Proteomes" id="UP000549134"/>
    </source>
</evidence>
<protein>
    <recommendedName>
        <fullName evidence="6">Putative mRNA interferase YoeB</fullName>
    </recommendedName>
</protein>
<organism evidence="7 8">
    <name type="scientific">Pseudomonas tolaasii</name>
    <dbReference type="NCBI Taxonomy" id="29442"/>
    <lineage>
        <taxon>Bacteria</taxon>
        <taxon>Pseudomonadati</taxon>
        <taxon>Pseudomonadota</taxon>
        <taxon>Gammaproteobacteria</taxon>
        <taxon>Pseudomonadales</taxon>
        <taxon>Pseudomonadaceae</taxon>
        <taxon>Pseudomonas</taxon>
    </lineage>
</organism>
<dbReference type="Proteomes" id="UP000549134">
    <property type="component" value="Unassembled WGS sequence"/>
</dbReference>
<dbReference type="InterPro" id="IPR009614">
    <property type="entry name" value="YoeB_toxin"/>
</dbReference>
<evidence type="ECO:0000313" key="7">
    <source>
        <dbReference type="EMBL" id="NWD40086.1"/>
    </source>
</evidence>
<comment type="similarity">
    <text evidence="1">Belongs to the YoeB family.</text>
</comment>
<dbReference type="GO" id="GO:0016787">
    <property type="term" value="F:hydrolase activity"/>
    <property type="evidence" value="ECO:0007669"/>
    <property type="project" value="UniProtKB-KW"/>
</dbReference>
<keyword evidence="5" id="KW-0378">Hydrolase</keyword>
<dbReference type="GO" id="GO:0045892">
    <property type="term" value="P:negative regulation of DNA-templated transcription"/>
    <property type="evidence" value="ECO:0007669"/>
    <property type="project" value="TreeGrafter"/>
</dbReference>
<dbReference type="AlphaFoldDB" id="A0A7Y8DSW7"/>
<dbReference type="Pfam" id="PF06769">
    <property type="entry name" value="YoeB_toxin"/>
    <property type="match status" value="1"/>
</dbReference>
<accession>A0A7Y8DSW7</accession>
<proteinExistence type="inferred from homology"/>
<evidence type="ECO:0000256" key="6">
    <source>
        <dbReference type="ARBA" id="ARBA00030388"/>
    </source>
</evidence>
<sequence>MSTKKQQNKESARSAVTVAFTTNGWDEYEHWKTADSDIFDKIDALIKECLRTPFKGTGKPESLSGDLSGFWSRRITREHRLVYLYEGGTLTIISCRYHYS</sequence>
<reference evidence="7 8" key="1">
    <citation type="submission" date="2020-04" db="EMBL/GenBank/DDBJ databases">
        <title>Molecular characterization of pseudomonads from Agaricus bisporus reveal novel blotch 2 pathogens in Western Europe.</title>
        <authorList>
            <person name="Taparia T."/>
            <person name="Krijger M."/>
            <person name="Haynes E."/>
            <person name="Elpinstone J.G."/>
            <person name="Noble R."/>
            <person name="Van Der Wolf J."/>
        </authorList>
    </citation>
    <scope>NUCLEOTIDE SEQUENCE [LARGE SCALE GENOMIC DNA]</scope>
    <source>
        <strain evidence="7 8">IPO3746</strain>
    </source>
</reference>
<evidence type="ECO:0000256" key="5">
    <source>
        <dbReference type="ARBA" id="ARBA00022801"/>
    </source>
</evidence>
<keyword evidence="4" id="KW-0255">Endonuclease</keyword>
<evidence type="ECO:0000256" key="3">
    <source>
        <dbReference type="ARBA" id="ARBA00022722"/>
    </source>
</evidence>
<dbReference type="PANTHER" id="PTHR38039:SF1">
    <property type="entry name" value="TOXIN YOEB"/>
    <property type="match status" value="1"/>
</dbReference>
<evidence type="ECO:0000256" key="4">
    <source>
        <dbReference type="ARBA" id="ARBA00022759"/>
    </source>
</evidence>
<dbReference type="RefSeq" id="WP_177008015.1">
    <property type="nucleotide sequence ID" value="NZ_JACAQH010000031.1"/>
</dbReference>
<dbReference type="PANTHER" id="PTHR38039">
    <property type="entry name" value="TOXIN YOEB"/>
    <property type="match status" value="1"/>
</dbReference>
<gene>
    <name evidence="7" type="ORF">HX787_29950</name>
</gene>
<keyword evidence="3" id="KW-0540">Nuclease</keyword>
<dbReference type="GO" id="GO:0006401">
    <property type="term" value="P:RNA catabolic process"/>
    <property type="evidence" value="ECO:0007669"/>
    <property type="project" value="InterPro"/>
</dbReference>
<comment type="caution">
    <text evidence="7">The sequence shown here is derived from an EMBL/GenBank/DDBJ whole genome shotgun (WGS) entry which is preliminary data.</text>
</comment>
<keyword evidence="2" id="KW-1277">Toxin-antitoxin system</keyword>
<dbReference type="GO" id="GO:0004519">
    <property type="term" value="F:endonuclease activity"/>
    <property type="evidence" value="ECO:0007669"/>
    <property type="project" value="UniProtKB-KW"/>
</dbReference>
<dbReference type="InterPro" id="IPR035093">
    <property type="entry name" value="RelE/ParE_toxin_dom_sf"/>
</dbReference>
<dbReference type="NCBIfam" id="TIGR02116">
    <property type="entry name" value="toxin_Txe_YoeB"/>
    <property type="match status" value="1"/>
</dbReference>
<dbReference type="EMBL" id="JACAQK010000042">
    <property type="protein sequence ID" value="NWD40086.1"/>
    <property type="molecule type" value="Genomic_DNA"/>
</dbReference>
<dbReference type="Gene3D" id="3.30.2310.20">
    <property type="entry name" value="RelE-like"/>
    <property type="match status" value="1"/>
</dbReference>
<dbReference type="SUPFAM" id="SSF143011">
    <property type="entry name" value="RelE-like"/>
    <property type="match status" value="1"/>
</dbReference>
<evidence type="ECO:0000256" key="1">
    <source>
        <dbReference type="ARBA" id="ARBA00008172"/>
    </source>
</evidence>